<accession>A0A3M7SI22</accession>
<comment type="caution">
    <text evidence="1">The sequence shown here is derived from an EMBL/GenBank/DDBJ whole genome shotgun (WGS) entry which is preliminary data.</text>
</comment>
<dbReference type="AlphaFoldDB" id="A0A3M7SI22"/>
<evidence type="ECO:0000313" key="1">
    <source>
        <dbReference type="EMBL" id="RNA35524.1"/>
    </source>
</evidence>
<proteinExistence type="predicted"/>
<dbReference type="Proteomes" id="UP000276133">
    <property type="component" value="Unassembled WGS sequence"/>
</dbReference>
<sequence length="115" mass="13633">MYSVVSMLNLMELDEIAAFPSVLKCRPSEGLSSLRLLISYFNIESTSYIFDGYGKLNYTEKSIWNEWFRFLKFLRRVIIQKAPNSLLNDIFFKQNSEQISDHIKYYNIINIKDEN</sequence>
<organism evidence="1 2">
    <name type="scientific">Brachionus plicatilis</name>
    <name type="common">Marine rotifer</name>
    <name type="synonym">Brachionus muelleri</name>
    <dbReference type="NCBI Taxonomy" id="10195"/>
    <lineage>
        <taxon>Eukaryota</taxon>
        <taxon>Metazoa</taxon>
        <taxon>Spiralia</taxon>
        <taxon>Gnathifera</taxon>
        <taxon>Rotifera</taxon>
        <taxon>Eurotatoria</taxon>
        <taxon>Monogononta</taxon>
        <taxon>Pseudotrocha</taxon>
        <taxon>Ploima</taxon>
        <taxon>Brachionidae</taxon>
        <taxon>Brachionus</taxon>
    </lineage>
</organism>
<keyword evidence="2" id="KW-1185">Reference proteome</keyword>
<evidence type="ECO:0000313" key="2">
    <source>
        <dbReference type="Proteomes" id="UP000276133"/>
    </source>
</evidence>
<gene>
    <name evidence="1" type="ORF">BpHYR1_039994</name>
</gene>
<reference evidence="1 2" key="1">
    <citation type="journal article" date="2018" name="Sci. Rep.">
        <title>Genomic signatures of local adaptation to the degree of environmental predictability in rotifers.</title>
        <authorList>
            <person name="Franch-Gras L."/>
            <person name="Hahn C."/>
            <person name="Garcia-Roger E.M."/>
            <person name="Carmona M.J."/>
            <person name="Serra M."/>
            <person name="Gomez A."/>
        </authorList>
    </citation>
    <scope>NUCLEOTIDE SEQUENCE [LARGE SCALE GENOMIC DNA]</scope>
    <source>
        <strain evidence="1">HYR1</strain>
    </source>
</reference>
<protein>
    <submittedName>
        <fullName evidence="1">Uncharacterized protein</fullName>
    </submittedName>
</protein>
<name>A0A3M7SI22_BRAPC</name>
<dbReference type="EMBL" id="REGN01001318">
    <property type="protein sequence ID" value="RNA35524.1"/>
    <property type="molecule type" value="Genomic_DNA"/>
</dbReference>